<dbReference type="InterPro" id="IPR041616">
    <property type="entry name" value="PheRS_beta_core"/>
</dbReference>
<keyword evidence="5 16" id="KW-0820">tRNA-binding</keyword>
<evidence type="ECO:0000259" key="19">
    <source>
        <dbReference type="PROSITE" id="PS51483"/>
    </source>
</evidence>
<dbReference type="Gene3D" id="3.50.40.10">
    <property type="entry name" value="Phenylalanyl-trna Synthetase, Chain B, domain 3"/>
    <property type="match status" value="1"/>
</dbReference>
<keyword evidence="13 15" id="KW-0030">Aminoacyl-tRNA synthetase</keyword>
<feature type="binding site" evidence="15">
    <location>
        <position position="543"/>
    </location>
    <ligand>
        <name>Mg(2+)</name>
        <dbReference type="ChEBI" id="CHEBI:18420"/>
        <note>shared with alpha subunit</note>
    </ligand>
</feature>
<dbReference type="PROSITE" id="PS51447">
    <property type="entry name" value="FDX_ACB"/>
    <property type="match status" value="1"/>
</dbReference>
<dbReference type="GO" id="GO:0000049">
    <property type="term" value="F:tRNA binding"/>
    <property type="evidence" value="ECO:0007669"/>
    <property type="project" value="UniProtKB-UniRule"/>
</dbReference>
<dbReference type="NCBIfam" id="TIGR00472">
    <property type="entry name" value="pheT_bact"/>
    <property type="match status" value="1"/>
</dbReference>
<keyword evidence="9 15" id="KW-0067">ATP-binding</keyword>
<feature type="binding site" evidence="15">
    <location>
        <position position="537"/>
    </location>
    <ligand>
        <name>Mg(2+)</name>
        <dbReference type="ChEBI" id="CHEBI:18420"/>
        <note>shared with alpha subunit</note>
    </ligand>
</feature>
<comment type="similarity">
    <text evidence="2 15">Belongs to the phenylalanyl-tRNA synthetase beta subunit family. Type 1 subfamily.</text>
</comment>
<dbReference type="CDD" id="cd00769">
    <property type="entry name" value="PheRS_beta_core"/>
    <property type="match status" value="1"/>
</dbReference>
<keyword evidence="4 15" id="KW-0963">Cytoplasm</keyword>
<gene>
    <name evidence="15" type="primary">pheT</name>
    <name evidence="20" type="ORF">HMPREF9134_00376</name>
</gene>
<dbReference type="SUPFAM" id="SSF55681">
    <property type="entry name" value="Class II aaRS and biotin synthetases"/>
    <property type="match status" value="1"/>
</dbReference>
<evidence type="ECO:0000256" key="3">
    <source>
        <dbReference type="ARBA" id="ARBA00011209"/>
    </source>
</evidence>
<evidence type="ECO:0000256" key="16">
    <source>
        <dbReference type="PROSITE-ProRule" id="PRU00209"/>
    </source>
</evidence>
<dbReference type="HAMAP" id="MF_00283">
    <property type="entry name" value="Phe_tRNA_synth_beta1"/>
    <property type="match status" value="1"/>
</dbReference>
<dbReference type="EMBL" id="AMEQ01000012">
    <property type="protein sequence ID" value="EKY02640.1"/>
    <property type="molecule type" value="Genomic_DNA"/>
</dbReference>
<evidence type="ECO:0000256" key="15">
    <source>
        <dbReference type="HAMAP-Rule" id="MF_00283"/>
    </source>
</evidence>
<proteinExistence type="inferred from homology"/>
<dbReference type="GO" id="GO:0006432">
    <property type="term" value="P:phenylalanyl-tRNA aminoacylation"/>
    <property type="evidence" value="ECO:0007669"/>
    <property type="project" value="UniProtKB-UniRule"/>
</dbReference>
<evidence type="ECO:0000313" key="20">
    <source>
        <dbReference type="EMBL" id="EKY02640.1"/>
    </source>
</evidence>
<dbReference type="InterPro" id="IPR005146">
    <property type="entry name" value="B3/B4_tRNA-bd"/>
</dbReference>
<keyword evidence="11 16" id="KW-0694">RNA-binding</keyword>
<dbReference type="FunFam" id="2.40.50.140:FF:000045">
    <property type="entry name" value="Phenylalanine--tRNA ligase beta subunit"/>
    <property type="match status" value="1"/>
</dbReference>
<dbReference type="InterPro" id="IPR012340">
    <property type="entry name" value="NA-bd_OB-fold"/>
</dbReference>
<evidence type="ECO:0000256" key="8">
    <source>
        <dbReference type="ARBA" id="ARBA00022741"/>
    </source>
</evidence>
<protein>
    <recommendedName>
        <fullName evidence="15">Phenylalanine--tRNA ligase beta subunit</fullName>
        <ecNumber evidence="15">6.1.1.20</ecNumber>
    </recommendedName>
    <alternativeName>
        <fullName evidence="15">Phenylalanyl-tRNA synthetase beta subunit</fullName>
        <shortName evidence="15">PheRS</shortName>
    </alternativeName>
</protein>
<dbReference type="PATRIC" id="fig|1127696.3.peg.324"/>
<dbReference type="eggNOG" id="COG0073">
    <property type="taxonomic scope" value="Bacteria"/>
</dbReference>
<dbReference type="Gene3D" id="3.30.56.10">
    <property type="match status" value="2"/>
</dbReference>
<dbReference type="FunFam" id="3.30.70.380:FF:000001">
    <property type="entry name" value="Phenylalanine--tRNA ligase beta subunit"/>
    <property type="match status" value="1"/>
</dbReference>
<dbReference type="SUPFAM" id="SSF54991">
    <property type="entry name" value="Anticodon-binding domain of PheRS"/>
    <property type="match status" value="1"/>
</dbReference>
<evidence type="ECO:0000256" key="9">
    <source>
        <dbReference type="ARBA" id="ARBA00022840"/>
    </source>
</evidence>
<dbReference type="Pfam" id="PF17759">
    <property type="entry name" value="tRNA_synthFbeta"/>
    <property type="match status" value="1"/>
</dbReference>
<evidence type="ECO:0000259" key="18">
    <source>
        <dbReference type="PROSITE" id="PS51447"/>
    </source>
</evidence>
<dbReference type="SMART" id="SM00874">
    <property type="entry name" value="B5"/>
    <property type="match status" value="1"/>
</dbReference>
<evidence type="ECO:0000256" key="14">
    <source>
        <dbReference type="ARBA" id="ARBA00049255"/>
    </source>
</evidence>
<dbReference type="PANTHER" id="PTHR10947">
    <property type="entry name" value="PHENYLALANYL-TRNA SYNTHETASE BETA CHAIN AND LEUCINE-RICH REPEAT-CONTAINING PROTEIN 47"/>
    <property type="match status" value="1"/>
</dbReference>
<dbReference type="Pfam" id="PF03147">
    <property type="entry name" value="FDX-ACB"/>
    <property type="match status" value="1"/>
</dbReference>
<evidence type="ECO:0000313" key="21">
    <source>
        <dbReference type="Proteomes" id="UP000010408"/>
    </source>
</evidence>
<dbReference type="InterPro" id="IPR004532">
    <property type="entry name" value="Phe-tRNA-ligase_IIc_bsu_bact"/>
</dbReference>
<keyword evidence="10 15" id="KW-0460">Magnesium</keyword>
<evidence type="ECO:0000256" key="4">
    <source>
        <dbReference type="ARBA" id="ARBA00022490"/>
    </source>
</evidence>
<dbReference type="CDD" id="cd02796">
    <property type="entry name" value="tRNA_bind_bactPheRS"/>
    <property type="match status" value="1"/>
</dbReference>
<dbReference type="GO" id="GO:0005524">
    <property type="term" value="F:ATP binding"/>
    <property type="evidence" value="ECO:0007669"/>
    <property type="project" value="UniProtKB-UniRule"/>
</dbReference>
<dbReference type="InterPro" id="IPR033714">
    <property type="entry name" value="tRNA_bind_bactPheRS"/>
</dbReference>
<evidence type="ECO:0000256" key="12">
    <source>
        <dbReference type="ARBA" id="ARBA00022917"/>
    </source>
</evidence>
<dbReference type="InterPro" id="IPR020825">
    <property type="entry name" value="Phe-tRNA_synthase-like_B3/B4"/>
</dbReference>
<comment type="subunit">
    <text evidence="3 15">Tetramer of two alpha and two beta subunits.</text>
</comment>
<dbReference type="InterPro" id="IPR009061">
    <property type="entry name" value="DNA-bd_dom_put_sf"/>
</dbReference>
<evidence type="ECO:0000259" key="17">
    <source>
        <dbReference type="PROSITE" id="PS50886"/>
    </source>
</evidence>
<dbReference type="GO" id="GO:0009328">
    <property type="term" value="C:phenylalanine-tRNA ligase complex"/>
    <property type="evidence" value="ECO:0007669"/>
    <property type="project" value="TreeGrafter"/>
</dbReference>
<dbReference type="InterPro" id="IPR036690">
    <property type="entry name" value="Fdx_antiC-bd_sf"/>
</dbReference>
<feature type="domain" description="B5" evidence="19">
    <location>
        <begin position="483"/>
        <end position="559"/>
    </location>
</feature>
<dbReference type="Pfam" id="PF03483">
    <property type="entry name" value="B3_4"/>
    <property type="match status" value="1"/>
</dbReference>
<organism evidence="20 21">
    <name type="scientific">Porphyromonas catoniae F0037</name>
    <dbReference type="NCBI Taxonomy" id="1127696"/>
    <lineage>
        <taxon>Bacteria</taxon>
        <taxon>Pseudomonadati</taxon>
        <taxon>Bacteroidota</taxon>
        <taxon>Bacteroidia</taxon>
        <taxon>Bacteroidales</taxon>
        <taxon>Porphyromonadaceae</taxon>
        <taxon>Porphyromonas</taxon>
    </lineage>
</organism>
<comment type="cofactor">
    <cofactor evidence="15">
        <name>Mg(2+)</name>
        <dbReference type="ChEBI" id="CHEBI:18420"/>
    </cofactor>
    <text evidence="15">Binds 2 magnesium ions per tetramer.</text>
</comment>
<comment type="catalytic activity">
    <reaction evidence="14 15">
        <text>tRNA(Phe) + L-phenylalanine + ATP = L-phenylalanyl-tRNA(Phe) + AMP + diphosphate + H(+)</text>
        <dbReference type="Rhea" id="RHEA:19413"/>
        <dbReference type="Rhea" id="RHEA-COMP:9668"/>
        <dbReference type="Rhea" id="RHEA-COMP:9699"/>
        <dbReference type="ChEBI" id="CHEBI:15378"/>
        <dbReference type="ChEBI" id="CHEBI:30616"/>
        <dbReference type="ChEBI" id="CHEBI:33019"/>
        <dbReference type="ChEBI" id="CHEBI:58095"/>
        <dbReference type="ChEBI" id="CHEBI:78442"/>
        <dbReference type="ChEBI" id="CHEBI:78531"/>
        <dbReference type="ChEBI" id="CHEBI:456215"/>
        <dbReference type="EC" id="6.1.1.20"/>
    </reaction>
</comment>
<dbReference type="SUPFAM" id="SSF50249">
    <property type="entry name" value="Nucleic acid-binding proteins"/>
    <property type="match status" value="1"/>
</dbReference>
<evidence type="ECO:0000256" key="2">
    <source>
        <dbReference type="ARBA" id="ARBA00008653"/>
    </source>
</evidence>
<dbReference type="SUPFAM" id="SSF56037">
    <property type="entry name" value="PheT/TilS domain"/>
    <property type="match status" value="1"/>
</dbReference>
<dbReference type="AlphaFoldDB" id="L1NH88"/>
<feature type="domain" description="FDX-ACB" evidence="18">
    <location>
        <begin position="798"/>
        <end position="891"/>
    </location>
</feature>
<comment type="subcellular location">
    <subcellularLocation>
        <location evidence="1 15">Cytoplasm</location>
    </subcellularLocation>
</comment>
<evidence type="ECO:0000256" key="7">
    <source>
        <dbReference type="ARBA" id="ARBA00022723"/>
    </source>
</evidence>
<dbReference type="SUPFAM" id="SSF46955">
    <property type="entry name" value="Putative DNA-binding domain"/>
    <property type="match status" value="1"/>
</dbReference>
<keyword evidence="12 15" id="KW-0648">Protein biosynthesis</keyword>
<evidence type="ECO:0000256" key="13">
    <source>
        <dbReference type="ARBA" id="ARBA00023146"/>
    </source>
</evidence>
<keyword evidence="7 15" id="KW-0479">Metal-binding</keyword>
<evidence type="ECO:0000256" key="10">
    <source>
        <dbReference type="ARBA" id="ARBA00022842"/>
    </source>
</evidence>
<dbReference type="InterPro" id="IPR002547">
    <property type="entry name" value="tRNA-bd_dom"/>
</dbReference>
<dbReference type="NCBIfam" id="NF045760">
    <property type="entry name" value="YtpR"/>
    <property type="match status" value="1"/>
</dbReference>
<dbReference type="SMART" id="SM00896">
    <property type="entry name" value="FDX-ACB"/>
    <property type="match status" value="1"/>
</dbReference>
<feature type="binding site" evidence="15">
    <location>
        <position position="547"/>
    </location>
    <ligand>
        <name>Mg(2+)</name>
        <dbReference type="ChEBI" id="CHEBI:18420"/>
        <note>shared with alpha subunit</note>
    </ligand>
</feature>
<dbReference type="eggNOG" id="COG0072">
    <property type="taxonomic scope" value="Bacteria"/>
</dbReference>
<sequence length="891" mass="98576">MGEQDNRLTTSQIQNLLQKGKMRVSHGELSITIRYKGANKNTIRGFSYICSLIKGIPTLLYIDTRRRMNISYDLLRNYVLTDLTPEEVAAALTSIGLETGSIEQVESIPGGLKGLVIGKVLTCDVHENSDHLHVTTVDIGTEAPLQIVCGAPNVAAGKGVVVATLGTILHSGDETFTIKKSKIRGVESFGMLCSEVEIGIGKDNSGIILLDANEITVGMPAAEHFGVTSDYVLEVDITPNRVDATSHYGVARDLAAYLSVQTKQAVQATRPEILARPSGACPVAVQVDVTKELCPRFEGVVIRGVRVTESPEWLRRRLETLGLKPINNVVDVTNFVLHEFGQPLHAYDLNKVGKDGLRVCLAREEKVILLDHSEASLTGDDLIIASASDHTPLCVAGVMGALNSGTTEATTDIFLESANFNASSVRKTARRLGVSSDSSFRFERGLDPNNTEWALLRASKLILDLCPGSYVDGGVFDHYPTVAKPYEVELSLERMTRLLGLEIPVEDVKRILTQLEIEIVKQEGDLWQLRVPRYRIDVTREVDVIEDILRIYGYNRVELSGYIHANLSAQSEVDRACSRRLLLSEQLTGAGFNELLNNSLSSESYYEGLTSFPKEKLVQLLNPLSGELNVLRQTLLFGGLSTISRNLRRQQKSFYYYEWGNCYTADSSIPASTKTLAGYRETETLGLWLAGEHIQNSWAHPDETASPFELKAHVLHLFDRLGVSPSSLKVAFSEEDIFAGKALTWTTHDGKQIAILGRVAQSLVERWEIDLPVYFASIDWTALSRLAERVKTVISDLPKFPIVRRDLSLLIGKEVTFAELAEVARRAEKKLLKDVTLFDVYEGKNLPEGKKSYALTFSLQDTERTMSDKQIDAIMAKIQTSLKDTFGAELR</sequence>
<dbReference type="SMART" id="SM00873">
    <property type="entry name" value="B3_4"/>
    <property type="match status" value="1"/>
</dbReference>
<dbReference type="Pfam" id="PF03484">
    <property type="entry name" value="B5"/>
    <property type="match status" value="1"/>
</dbReference>
<comment type="caution">
    <text evidence="20">The sequence shown here is derived from an EMBL/GenBank/DDBJ whole genome shotgun (WGS) entry which is preliminary data.</text>
</comment>
<accession>L1NH88</accession>
<dbReference type="PROSITE" id="PS51483">
    <property type="entry name" value="B5"/>
    <property type="match status" value="1"/>
</dbReference>
<dbReference type="GO" id="GO:0004826">
    <property type="term" value="F:phenylalanine-tRNA ligase activity"/>
    <property type="evidence" value="ECO:0007669"/>
    <property type="project" value="UniProtKB-UniRule"/>
</dbReference>
<dbReference type="Gene3D" id="3.30.930.10">
    <property type="entry name" value="Bira Bifunctional Protein, Domain 2"/>
    <property type="match status" value="1"/>
</dbReference>
<dbReference type="EC" id="6.1.1.20" evidence="15"/>
<dbReference type="Gene3D" id="3.30.70.380">
    <property type="entry name" value="Ferrodoxin-fold anticodon-binding domain"/>
    <property type="match status" value="1"/>
</dbReference>
<dbReference type="Proteomes" id="UP000010408">
    <property type="component" value="Unassembled WGS sequence"/>
</dbReference>
<dbReference type="PROSITE" id="PS50886">
    <property type="entry name" value="TRBD"/>
    <property type="match status" value="1"/>
</dbReference>
<dbReference type="GO" id="GO:0000287">
    <property type="term" value="F:magnesium ion binding"/>
    <property type="evidence" value="ECO:0007669"/>
    <property type="project" value="UniProtKB-UniRule"/>
</dbReference>
<evidence type="ECO:0000256" key="5">
    <source>
        <dbReference type="ARBA" id="ARBA00022555"/>
    </source>
</evidence>
<evidence type="ECO:0000256" key="6">
    <source>
        <dbReference type="ARBA" id="ARBA00022598"/>
    </source>
</evidence>
<feature type="domain" description="TRNA-binding" evidence="17">
    <location>
        <begin position="109"/>
        <end position="222"/>
    </location>
</feature>
<dbReference type="STRING" id="1127696.HMPREF9134_00376"/>
<feature type="binding site" evidence="15">
    <location>
        <position position="546"/>
    </location>
    <ligand>
        <name>Mg(2+)</name>
        <dbReference type="ChEBI" id="CHEBI:18420"/>
        <note>shared with alpha subunit</note>
    </ligand>
</feature>
<keyword evidence="8 15" id="KW-0547">Nucleotide-binding</keyword>
<evidence type="ECO:0000256" key="11">
    <source>
        <dbReference type="ARBA" id="ARBA00022884"/>
    </source>
</evidence>
<reference evidence="20 21" key="1">
    <citation type="submission" date="2012-05" db="EMBL/GenBank/DDBJ databases">
        <authorList>
            <person name="Weinstock G."/>
            <person name="Sodergren E."/>
            <person name="Lobos E.A."/>
            <person name="Fulton L."/>
            <person name="Fulton R."/>
            <person name="Courtney L."/>
            <person name="Fronick C."/>
            <person name="O'Laughlin M."/>
            <person name="Godfrey J."/>
            <person name="Wilson R.M."/>
            <person name="Miner T."/>
            <person name="Farmer C."/>
            <person name="Delehaunty K."/>
            <person name="Cordes M."/>
            <person name="Minx P."/>
            <person name="Tomlinson C."/>
            <person name="Chen J."/>
            <person name="Wollam A."/>
            <person name="Pepin K.H."/>
            <person name="Bhonagiri V."/>
            <person name="Zhang X."/>
            <person name="Suruliraj S."/>
            <person name="Warren W."/>
            <person name="Mitreva M."/>
            <person name="Mardis E.R."/>
            <person name="Wilson R.K."/>
        </authorList>
    </citation>
    <scope>NUCLEOTIDE SEQUENCE [LARGE SCALE GENOMIC DNA]</scope>
    <source>
        <strain evidence="20 21">F0037</strain>
    </source>
</reference>
<dbReference type="InterPro" id="IPR045864">
    <property type="entry name" value="aa-tRNA-synth_II/BPL/LPL"/>
</dbReference>
<dbReference type="HOGENOM" id="CLU_016891_0_0_10"/>
<dbReference type="InterPro" id="IPR005147">
    <property type="entry name" value="tRNA_synthase_B5-dom"/>
</dbReference>
<dbReference type="PANTHER" id="PTHR10947:SF0">
    <property type="entry name" value="PHENYLALANINE--TRNA LIGASE BETA SUBUNIT"/>
    <property type="match status" value="1"/>
</dbReference>
<keyword evidence="6 15" id="KW-0436">Ligase</keyword>
<dbReference type="InterPro" id="IPR005121">
    <property type="entry name" value="Fdx_antiC-bd"/>
</dbReference>
<dbReference type="Pfam" id="PF01588">
    <property type="entry name" value="tRNA_bind"/>
    <property type="match status" value="1"/>
</dbReference>
<dbReference type="Gene3D" id="2.40.50.140">
    <property type="entry name" value="Nucleic acid-binding proteins"/>
    <property type="match status" value="1"/>
</dbReference>
<name>L1NH88_9PORP</name>
<dbReference type="InterPro" id="IPR045060">
    <property type="entry name" value="Phe-tRNA-ligase_IIc_bsu"/>
</dbReference>
<evidence type="ECO:0000256" key="1">
    <source>
        <dbReference type="ARBA" id="ARBA00004496"/>
    </source>
</evidence>